<dbReference type="EMBL" id="MK095199">
    <property type="protein sequence ID" value="AZF94391.1"/>
    <property type="molecule type" value="Genomic_DNA"/>
</dbReference>
<accession>A0A3G8FHW5</accession>
<organism evidence="1 2">
    <name type="scientific">Pectobacterium phage Clickz_B7</name>
    <dbReference type="NCBI Taxonomy" id="2489624"/>
    <lineage>
        <taxon>Viruses</taxon>
        <taxon>Duplodnaviria</taxon>
        <taxon>Heunggongvirae</taxon>
        <taxon>Uroviricota</taxon>
        <taxon>Caudoviricetes</taxon>
        <taxon>Autographivirales</taxon>
        <taxon>Autoscriptoviridae</taxon>
        <taxon>Corkvirinae</taxon>
        <taxon>Phimunavirus</taxon>
        <taxon>Phimunavirus Clickz</taxon>
    </lineage>
</organism>
<protein>
    <submittedName>
        <fullName evidence="1">Uncharacterized protein</fullName>
    </submittedName>
</protein>
<sequence>MLSTGLLLHGNICVLTLIQPLRGFPRLPSRTGLDGFVFRAQPSKRTRYSVEITLCPAALLESVSI</sequence>
<evidence type="ECO:0000313" key="2">
    <source>
        <dbReference type="Proteomes" id="UP000281907"/>
    </source>
</evidence>
<evidence type="ECO:0000313" key="1">
    <source>
        <dbReference type="EMBL" id="AZF94391.1"/>
    </source>
</evidence>
<dbReference type="Proteomes" id="UP000281907">
    <property type="component" value="Segment"/>
</dbReference>
<reference evidence="1 2" key="1">
    <citation type="submission" date="2018-10" db="EMBL/GenBank/DDBJ databases">
        <title>A novel 6-phage cocktail reduces Pectobacterium atrosepticum soft rot infection in potato tubers under simulated storage conditions.</title>
        <authorList>
            <person name="Carstens A.B."/>
        </authorList>
    </citation>
    <scope>NUCLEOTIDE SEQUENCE [LARGE SCALE GENOMIC DNA]</scope>
</reference>
<proteinExistence type="predicted"/>
<name>A0A3G8FHW5_9CAUD</name>